<evidence type="ECO:0000313" key="2">
    <source>
        <dbReference type="EMBL" id="KHT65617.1"/>
    </source>
</evidence>
<gene>
    <name evidence="2" type="ORF">RJ45_00255</name>
</gene>
<reference evidence="2 3" key="1">
    <citation type="submission" date="2014-12" db="EMBL/GenBank/DDBJ databases">
        <title>Genome sequencing of Photobacterium gaetbulicola AD005a.</title>
        <authorList>
            <person name="Adrian T.G.S."/>
            <person name="Chan K.G."/>
        </authorList>
    </citation>
    <scope>NUCLEOTIDE SEQUENCE [LARGE SCALE GENOMIC DNA]</scope>
    <source>
        <strain evidence="2 3">AD005a</strain>
    </source>
</reference>
<evidence type="ECO:0000313" key="3">
    <source>
        <dbReference type="Proteomes" id="UP000031278"/>
    </source>
</evidence>
<dbReference type="Proteomes" id="UP000031278">
    <property type="component" value="Unassembled WGS sequence"/>
</dbReference>
<organism evidence="2 3">
    <name type="scientific">Photobacterium gaetbulicola</name>
    <dbReference type="NCBI Taxonomy" id="1295392"/>
    <lineage>
        <taxon>Bacteria</taxon>
        <taxon>Pseudomonadati</taxon>
        <taxon>Pseudomonadota</taxon>
        <taxon>Gammaproteobacteria</taxon>
        <taxon>Vibrionales</taxon>
        <taxon>Vibrionaceae</taxon>
        <taxon>Photobacterium</taxon>
    </lineage>
</organism>
<sequence>MISRTIAALALLTTSVFSYASPELLVPLEVPNTQLAHVETLVIDGDINDSLQLLLDNTLKNKTSDFYVIDEISEDTFNNTLTVVITLYNQPILLPTDDWSLS</sequence>
<protein>
    <submittedName>
        <fullName evidence="2">Uncharacterized protein</fullName>
    </submittedName>
</protein>
<evidence type="ECO:0000256" key="1">
    <source>
        <dbReference type="SAM" id="SignalP"/>
    </source>
</evidence>
<accession>A0A0B9H9U5</accession>
<keyword evidence="1" id="KW-0732">Signal</keyword>
<dbReference type="AlphaFoldDB" id="A0A0B9H9U5"/>
<comment type="caution">
    <text evidence="2">The sequence shown here is derived from an EMBL/GenBank/DDBJ whole genome shotgun (WGS) entry which is preliminary data.</text>
</comment>
<dbReference type="RefSeq" id="WP_039456083.1">
    <property type="nucleotide sequence ID" value="NZ_JWLZ01000001.1"/>
</dbReference>
<dbReference type="EMBL" id="JWLZ01000001">
    <property type="protein sequence ID" value="KHT65617.1"/>
    <property type="molecule type" value="Genomic_DNA"/>
</dbReference>
<feature type="chain" id="PRO_5002128976" evidence="1">
    <location>
        <begin position="21"/>
        <end position="102"/>
    </location>
</feature>
<feature type="signal peptide" evidence="1">
    <location>
        <begin position="1"/>
        <end position="20"/>
    </location>
</feature>
<name>A0A0B9H9U5_9GAMM</name>
<proteinExistence type="predicted"/>